<evidence type="ECO:0000256" key="1">
    <source>
        <dbReference type="SAM" id="MobiDB-lite"/>
    </source>
</evidence>
<protein>
    <submittedName>
        <fullName evidence="2">Uncharacterized protein</fullName>
    </submittedName>
</protein>
<sequence>MSHHDTRSGAAGGSRSSSKKSSGKEAQKITAAFFGGTKNKASNTTATTPSPRPHQTQSSSSKSTYKLRAQLRPEVNAIAGGTGAESSTSSKKPTREETEKISAAFFSGNKSKARDEHGYSNSGPAHRESRAMPNPSRFRDATAVDEGQATAMPSASTFRDTTRGIQAGYQTDSDRRFARQQLEIGSLRGGALERQHAWARARIGEMDVCPMGFEWARVERIPFLPRVGDVELGGYRCDGGGHWMSDDLLAAGCPGFLCYLCDTPCIFFPEDMSFALWEPGLVFDE</sequence>
<organism evidence="2 3">
    <name type="scientific">Phlyctema vagabunda</name>
    <dbReference type="NCBI Taxonomy" id="108571"/>
    <lineage>
        <taxon>Eukaryota</taxon>
        <taxon>Fungi</taxon>
        <taxon>Dikarya</taxon>
        <taxon>Ascomycota</taxon>
        <taxon>Pezizomycotina</taxon>
        <taxon>Leotiomycetes</taxon>
        <taxon>Helotiales</taxon>
        <taxon>Dermateaceae</taxon>
        <taxon>Phlyctema</taxon>
    </lineage>
</organism>
<evidence type="ECO:0000313" key="2">
    <source>
        <dbReference type="EMBL" id="KAL3426812.1"/>
    </source>
</evidence>
<gene>
    <name evidence="2" type="ORF">PVAG01_00321</name>
</gene>
<dbReference type="Proteomes" id="UP001629113">
    <property type="component" value="Unassembled WGS sequence"/>
</dbReference>
<reference evidence="2 3" key="1">
    <citation type="submission" date="2024-06" db="EMBL/GenBank/DDBJ databases">
        <title>Complete genome of Phlyctema vagabunda strain 19-DSS-EL-015.</title>
        <authorList>
            <person name="Fiorenzani C."/>
        </authorList>
    </citation>
    <scope>NUCLEOTIDE SEQUENCE [LARGE SCALE GENOMIC DNA]</scope>
    <source>
        <strain evidence="2 3">19-DSS-EL-015</strain>
    </source>
</reference>
<accession>A0ABR4PTW6</accession>
<feature type="region of interest" description="Disordered" evidence="1">
    <location>
        <begin position="1"/>
        <end position="135"/>
    </location>
</feature>
<dbReference type="EMBL" id="JBFCZG010000001">
    <property type="protein sequence ID" value="KAL3426812.1"/>
    <property type="molecule type" value="Genomic_DNA"/>
</dbReference>
<feature type="compositionally biased region" description="Low complexity" evidence="1">
    <location>
        <begin position="37"/>
        <end position="49"/>
    </location>
</feature>
<name>A0ABR4PTW6_9HELO</name>
<evidence type="ECO:0000313" key="3">
    <source>
        <dbReference type="Proteomes" id="UP001629113"/>
    </source>
</evidence>
<keyword evidence="3" id="KW-1185">Reference proteome</keyword>
<proteinExistence type="predicted"/>
<comment type="caution">
    <text evidence="2">The sequence shown here is derived from an EMBL/GenBank/DDBJ whole genome shotgun (WGS) entry which is preliminary data.</text>
</comment>